<dbReference type="GO" id="GO:0003700">
    <property type="term" value="F:DNA-binding transcription factor activity"/>
    <property type="evidence" value="ECO:0007669"/>
    <property type="project" value="InterPro"/>
</dbReference>
<feature type="modified residue" description="4-aspartylphosphate" evidence="6">
    <location>
        <position position="55"/>
    </location>
</feature>
<dbReference type="Proteomes" id="UP000198636">
    <property type="component" value="Unassembled WGS sequence"/>
</dbReference>
<evidence type="ECO:0000259" key="8">
    <source>
        <dbReference type="PROSITE" id="PS50110"/>
    </source>
</evidence>
<dbReference type="InterPro" id="IPR020449">
    <property type="entry name" value="Tscrpt_reg_AraC-type_HTH"/>
</dbReference>
<protein>
    <recommendedName>
        <fullName evidence="1">Stage 0 sporulation protein A homolog</fullName>
    </recommendedName>
</protein>
<dbReference type="AlphaFoldDB" id="A0A1G5FCU8"/>
<proteinExistence type="predicted"/>
<feature type="domain" description="HTH araC/xylS-type" evidence="7">
    <location>
        <begin position="428"/>
        <end position="526"/>
    </location>
</feature>
<dbReference type="Pfam" id="PF00072">
    <property type="entry name" value="Response_reg"/>
    <property type="match status" value="1"/>
</dbReference>
<gene>
    <name evidence="9" type="ORF">SAMN03080606_01378</name>
</gene>
<dbReference type="SMART" id="SM00342">
    <property type="entry name" value="HTH_ARAC"/>
    <property type="match status" value="1"/>
</dbReference>
<name>A0A1G5FCU8_9FIRM</name>
<reference evidence="9 10" key="1">
    <citation type="submission" date="2016-10" db="EMBL/GenBank/DDBJ databases">
        <authorList>
            <person name="de Groot N.N."/>
        </authorList>
    </citation>
    <scope>NUCLEOTIDE SEQUENCE [LARGE SCALE GENOMIC DNA]</scope>
    <source>
        <strain evidence="9 10">DSM 18978</strain>
    </source>
</reference>
<dbReference type="PROSITE" id="PS50110">
    <property type="entry name" value="RESPONSE_REGULATORY"/>
    <property type="match status" value="1"/>
</dbReference>
<dbReference type="InterPro" id="IPR009057">
    <property type="entry name" value="Homeodomain-like_sf"/>
</dbReference>
<evidence type="ECO:0000256" key="6">
    <source>
        <dbReference type="PROSITE-ProRule" id="PRU00169"/>
    </source>
</evidence>
<dbReference type="PANTHER" id="PTHR43280:SF34">
    <property type="entry name" value="ARAC-FAMILY TRANSCRIPTIONAL REGULATOR"/>
    <property type="match status" value="1"/>
</dbReference>
<dbReference type="Pfam" id="PF12833">
    <property type="entry name" value="HTH_18"/>
    <property type="match status" value="1"/>
</dbReference>
<dbReference type="Gene3D" id="3.40.50.2300">
    <property type="match status" value="1"/>
</dbReference>
<keyword evidence="2" id="KW-0805">Transcription regulation</keyword>
<dbReference type="SMART" id="SM00448">
    <property type="entry name" value="REC"/>
    <property type="match status" value="1"/>
</dbReference>
<evidence type="ECO:0000256" key="1">
    <source>
        <dbReference type="ARBA" id="ARBA00018672"/>
    </source>
</evidence>
<feature type="domain" description="Response regulatory" evidence="8">
    <location>
        <begin position="3"/>
        <end position="120"/>
    </location>
</feature>
<evidence type="ECO:0000256" key="2">
    <source>
        <dbReference type="ARBA" id="ARBA00023015"/>
    </source>
</evidence>
<evidence type="ECO:0000313" key="10">
    <source>
        <dbReference type="Proteomes" id="UP000198636"/>
    </source>
</evidence>
<dbReference type="PROSITE" id="PS00041">
    <property type="entry name" value="HTH_ARAC_FAMILY_1"/>
    <property type="match status" value="1"/>
</dbReference>
<evidence type="ECO:0000259" key="7">
    <source>
        <dbReference type="PROSITE" id="PS01124"/>
    </source>
</evidence>
<evidence type="ECO:0000256" key="5">
    <source>
        <dbReference type="ARBA" id="ARBA00024867"/>
    </source>
</evidence>
<dbReference type="Gene3D" id="1.10.10.60">
    <property type="entry name" value="Homeodomain-like"/>
    <property type="match status" value="2"/>
</dbReference>
<evidence type="ECO:0000256" key="3">
    <source>
        <dbReference type="ARBA" id="ARBA00023125"/>
    </source>
</evidence>
<keyword evidence="3" id="KW-0238">DNA-binding</keyword>
<dbReference type="InterPro" id="IPR011006">
    <property type="entry name" value="CheY-like_superfamily"/>
</dbReference>
<dbReference type="CDD" id="cd17536">
    <property type="entry name" value="REC_YesN-like"/>
    <property type="match status" value="1"/>
</dbReference>
<dbReference type="RefSeq" id="WP_091541533.1">
    <property type="nucleotide sequence ID" value="NZ_FMUS01000007.1"/>
</dbReference>
<dbReference type="PRINTS" id="PR00032">
    <property type="entry name" value="HTHARAC"/>
</dbReference>
<dbReference type="SUPFAM" id="SSF46689">
    <property type="entry name" value="Homeodomain-like"/>
    <property type="match status" value="2"/>
</dbReference>
<dbReference type="GO" id="GO:0043565">
    <property type="term" value="F:sequence-specific DNA binding"/>
    <property type="evidence" value="ECO:0007669"/>
    <property type="project" value="InterPro"/>
</dbReference>
<dbReference type="GO" id="GO:0000160">
    <property type="term" value="P:phosphorelay signal transduction system"/>
    <property type="evidence" value="ECO:0007669"/>
    <property type="project" value="InterPro"/>
</dbReference>
<keyword evidence="4" id="KW-0804">Transcription</keyword>
<sequence length="533" mass="61913">MIKLLIADDEHIVIESIKFIIDKYVDDVEIVGTAKSGRDAIEKSLLLKPDIVFMDIHMPGINGMDAIRHIKEANKDIIFVIISAYEYFQYAKDAVNLGVCEYLLKPINRNKVINTLRELTVTIKNKRLAIEREMALREKITRILPHMEGQFIYSQLFNSTRCDVRFYEDIFGMELKEGYVMVVSIDPSNTNNKEESMKNSLDRQQLFELFSLELKSSCSCLIGPPLFDRIVAYIPTNGSSDGYEIRNKAISYAQRITKRVNKSLNINYKIGLGRKYGIELFSESYNEACMAAVPLNEGQILHFEDINWTAPPKNTYPINKEKILIHNVLMGDLRGTLDTFEEIFLWLTLHYKTDKNYIKSKLIELFIMTQRILPNSPDVNIVDGNIHLMQILEFEEITELKISYIDFLKNTVMKLDEYRKKEMNGLIAKAVQYIEKNYKENISLDDVAKEINMSYHYFSKFFKDSTGKNFVDYLTELRIEKSKKILKDTSINIKEICFEVGYSDPNYFSKIFKKITGMTPTDYRNHALPQEVI</sequence>
<dbReference type="OrthoDB" id="324626at2"/>
<dbReference type="InterPro" id="IPR018062">
    <property type="entry name" value="HTH_AraC-typ_CS"/>
</dbReference>
<accession>A0A1G5FCU8</accession>
<evidence type="ECO:0000313" key="9">
    <source>
        <dbReference type="EMBL" id="SCY37092.1"/>
    </source>
</evidence>
<keyword evidence="10" id="KW-1185">Reference proteome</keyword>
<dbReference type="PROSITE" id="PS01124">
    <property type="entry name" value="HTH_ARAC_FAMILY_2"/>
    <property type="match status" value="1"/>
</dbReference>
<keyword evidence="6" id="KW-0597">Phosphoprotein</keyword>
<dbReference type="InterPro" id="IPR001789">
    <property type="entry name" value="Sig_transdc_resp-reg_receiver"/>
</dbReference>
<dbReference type="InterPro" id="IPR018060">
    <property type="entry name" value="HTH_AraC"/>
</dbReference>
<dbReference type="SUPFAM" id="SSF52172">
    <property type="entry name" value="CheY-like"/>
    <property type="match status" value="1"/>
</dbReference>
<organism evidence="9 10">
    <name type="scientific">Alkaliphilus peptidifermentans DSM 18978</name>
    <dbReference type="NCBI Taxonomy" id="1120976"/>
    <lineage>
        <taxon>Bacteria</taxon>
        <taxon>Bacillati</taxon>
        <taxon>Bacillota</taxon>
        <taxon>Clostridia</taxon>
        <taxon>Peptostreptococcales</taxon>
        <taxon>Natronincolaceae</taxon>
        <taxon>Alkaliphilus</taxon>
    </lineage>
</organism>
<evidence type="ECO:0000256" key="4">
    <source>
        <dbReference type="ARBA" id="ARBA00023163"/>
    </source>
</evidence>
<comment type="function">
    <text evidence="5">May play the central regulatory role in sporulation. It may be an element of the effector pathway responsible for the activation of sporulation genes in response to nutritional stress. Spo0A may act in concert with spo0H (a sigma factor) to control the expression of some genes that are critical to the sporulation process.</text>
</comment>
<dbReference type="EMBL" id="FMUS01000007">
    <property type="protein sequence ID" value="SCY37092.1"/>
    <property type="molecule type" value="Genomic_DNA"/>
</dbReference>
<dbReference type="STRING" id="1120976.SAMN03080606_01378"/>
<dbReference type="PANTHER" id="PTHR43280">
    <property type="entry name" value="ARAC-FAMILY TRANSCRIPTIONAL REGULATOR"/>
    <property type="match status" value="1"/>
</dbReference>